<dbReference type="STRING" id="297318.BK138_23650"/>
<dbReference type="Pfam" id="PF13561">
    <property type="entry name" value="adh_short_C2"/>
    <property type="match status" value="1"/>
</dbReference>
<dbReference type="PANTHER" id="PTHR43639:SF1">
    <property type="entry name" value="SHORT-CHAIN DEHYDROGENASE_REDUCTASE FAMILY PROTEIN"/>
    <property type="match status" value="1"/>
</dbReference>
<accession>A0A1R1EJB4</accession>
<dbReference type="SUPFAM" id="SSF51735">
    <property type="entry name" value="NAD(P)-binding Rossmann-fold domains"/>
    <property type="match status" value="1"/>
</dbReference>
<sequence>MNRLTGKTALITGASRGIGRAIALRLAAEGALVVLHYGQNRSAAEAVAREIEQQGGTALLLGADFRSVRGIPEMYEALDGLLQNQTGGPGLDILVNNAGIGLSLPIEATTEEAFDEVMNVNVKAPFFVIQQALPRLRDGGRIINISSATTRISLPVIPAYSMSKGAINTLTLNLSTQLGSRGITINAIMPGFVETEMNAETLQTPEGREFGANFSIFKRWGQPEDVADIAAFLASDDSRWITGQLLDASGGTHL</sequence>
<dbReference type="PANTHER" id="PTHR43639">
    <property type="entry name" value="OXIDOREDUCTASE, SHORT-CHAIN DEHYDROGENASE/REDUCTASE FAMILY (AFU_ORTHOLOGUE AFUA_5G02870)"/>
    <property type="match status" value="1"/>
</dbReference>
<organism evidence="4 5">
    <name type="scientific">Paenibacillus rhizosphaerae</name>
    <dbReference type="NCBI Taxonomy" id="297318"/>
    <lineage>
        <taxon>Bacteria</taxon>
        <taxon>Bacillati</taxon>
        <taxon>Bacillota</taxon>
        <taxon>Bacilli</taxon>
        <taxon>Bacillales</taxon>
        <taxon>Paenibacillaceae</taxon>
        <taxon>Paenibacillus</taxon>
    </lineage>
</organism>
<dbReference type="InterPro" id="IPR002347">
    <property type="entry name" value="SDR_fam"/>
</dbReference>
<dbReference type="InterPro" id="IPR057326">
    <property type="entry name" value="KR_dom"/>
</dbReference>
<dbReference type="GO" id="GO:0016491">
    <property type="term" value="F:oxidoreductase activity"/>
    <property type="evidence" value="ECO:0007669"/>
    <property type="project" value="UniProtKB-KW"/>
</dbReference>
<gene>
    <name evidence="4" type="ORF">BK138_23650</name>
</gene>
<comment type="similarity">
    <text evidence="1">Belongs to the short-chain dehydrogenases/reductases (SDR) family.</text>
</comment>
<keyword evidence="2" id="KW-0560">Oxidoreductase</keyword>
<reference evidence="4 5" key="1">
    <citation type="submission" date="2016-11" db="EMBL/GenBank/DDBJ databases">
        <title>Paenibacillus species isolates.</title>
        <authorList>
            <person name="Beno S.M."/>
        </authorList>
    </citation>
    <scope>NUCLEOTIDE SEQUENCE [LARGE SCALE GENOMIC DNA]</scope>
    <source>
        <strain evidence="4 5">FSL R5-0378</strain>
    </source>
</reference>
<dbReference type="Gene3D" id="3.40.50.720">
    <property type="entry name" value="NAD(P)-binding Rossmann-like Domain"/>
    <property type="match status" value="1"/>
</dbReference>
<evidence type="ECO:0000256" key="2">
    <source>
        <dbReference type="ARBA" id="ARBA00023002"/>
    </source>
</evidence>
<dbReference type="FunFam" id="3.40.50.720:FF:000084">
    <property type="entry name" value="Short-chain dehydrogenase reductase"/>
    <property type="match status" value="1"/>
</dbReference>
<feature type="domain" description="Ketoreductase" evidence="3">
    <location>
        <begin position="7"/>
        <end position="191"/>
    </location>
</feature>
<dbReference type="PROSITE" id="PS00061">
    <property type="entry name" value="ADH_SHORT"/>
    <property type="match status" value="1"/>
</dbReference>
<dbReference type="PRINTS" id="PR00080">
    <property type="entry name" value="SDRFAMILY"/>
</dbReference>
<name>A0A1R1EJB4_9BACL</name>
<dbReference type="GO" id="GO:0008206">
    <property type="term" value="P:bile acid metabolic process"/>
    <property type="evidence" value="ECO:0007669"/>
    <property type="project" value="UniProtKB-ARBA"/>
</dbReference>
<dbReference type="InterPro" id="IPR020904">
    <property type="entry name" value="Sc_DH/Rdtase_CS"/>
</dbReference>
<evidence type="ECO:0000313" key="4">
    <source>
        <dbReference type="EMBL" id="OMF51842.1"/>
    </source>
</evidence>
<dbReference type="InterPro" id="IPR036291">
    <property type="entry name" value="NAD(P)-bd_dom_sf"/>
</dbReference>
<proteinExistence type="inferred from homology"/>
<dbReference type="SMART" id="SM00822">
    <property type="entry name" value="PKS_KR"/>
    <property type="match status" value="1"/>
</dbReference>
<dbReference type="RefSeq" id="WP_076173268.1">
    <property type="nucleotide sequence ID" value="NZ_MRTP01000008.1"/>
</dbReference>
<protein>
    <submittedName>
        <fullName evidence="4">Short-chain dehydrogenase</fullName>
    </submittedName>
</protein>
<comment type="caution">
    <text evidence="4">The sequence shown here is derived from an EMBL/GenBank/DDBJ whole genome shotgun (WGS) entry which is preliminary data.</text>
</comment>
<evidence type="ECO:0000259" key="3">
    <source>
        <dbReference type="SMART" id="SM00822"/>
    </source>
</evidence>
<dbReference type="Proteomes" id="UP000187172">
    <property type="component" value="Unassembled WGS sequence"/>
</dbReference>
<dbReference type="PRINTS" id="PR00081">
    <property type="entry name" value="GDHRDH"/>
</dbReference>
<evidence type="ECO:0000313" key="5">
    <source>
        <dbReference type="Proteomes" id="UP000187172"/>
    </source>
</evidence>
<dbReference type="AlphaFoldDB" id="A0A1R1EJB4"/>
<dbReference type="EMBL" id="MRTP01000008">
    <property type="protein sequence ID" value="OMF51842.1"/>
    <property type="molecule type" value="Genomic_DNA"/>
</dbReference>
<evidence type="ECO:0000256" key="1">
    <source>
        <dbReference type="ARBA" id="ARBA00006484"/>
    </source>
</evidence>
<keyword evidence="5" id="KW-1185">Reference proteome</keyword>